<organism evidence="9 10">
    <name type="scientific">Panicum virgatum</name>
    <name type="common">Blackwell switchgrass</name>
    <dbReference type="NCBI Taxonomy" id="38727"/>
    <lineage>
        <taxon>Eukaryota</taxon>
        <taxon>Viridiplantae</taxon>
        <taxon>Streptophyta</taxon>
        <taxon>Embryophyta</taxon>
        <taxon>Tracheophyta</taxon>
        <taxon>Spermatophyta</taxon>
        <taxon>Magnoliopsida</taxon>
        <taxon>Liliopsida</taxon>
        <taxon>Poales</taxon>
        <taxon>Poaceae</taxon>
        <taxon>PACMAD clade</taxon>
        <taxon>Panicoideae</taxon>
        <taxon>Panicodae</taxon>
        <taxon>Paniceae</taxon>
        <taxon>Panicinae</taxon>
        <taxon>Panicum</taxon>
        <taxon>Panicum sect. Hiantes</taxon>
    </lineage>
</organism>
<evidence type="ECO:0000256" key="3">
    <source>
        <dbReference type="ARBA" id="ARBA00023015"/>
    </source>
</evidence>
<dbReference type="GO" id="GO:0046983">
    <property type="term" value="F:protein dimerization activity"/>
    <property type="evidence" value="ECO:0007669"/>
    <property type="project" value="InterPro"/>
</dbReference>
<evidence type="ECO:0000256" key="6">
    <source>
        <dbReference type="ARBA" id="ARBA00023242"/>
    </source>
</evidence>
<dbReference type="Gene3D" id="4.10.280.10">
    <property type="entry name" value="Helix-loop-helix DNA-binding domain"/>
    <property type="match status" value="1"/>
</dbReference>
<evidence type="ECO:0000313" key="10">
    <source>
        <dbReference type="Proteomes" id="UP000823388"/>
    </source>
</evidence>
<comment type="caution">
    <text evidence="9">The sequence shown here is derived from an EMBL/GenBank/DDBJ whole genome shotgun (WGS) entry which is preliminary data.</text>
</comment>
<dbReference type="GO" id="GO:0005634">
    <property type="term" value="C:nucleus"/>
    <property type="evidence" value="ECO:0007669"/>
    <property type="project" value="UniProtKB-SubCell"/>
</dbReference>
<dbReference type="Proteomes" id="UP000823388">
    <property type="component" value="Chromosome 3K"/>
</dbReference>
<dbReference type="PANTHER" id="PTHR45914:SF60">
    <property type="entry name" value="TRANSCRIPTION FACTOR RSL2-LIKE"/>
    <property type="match status" value="1"/>
</dbReference>
<feature type="region of interest" description="Disordered" evidence="7">
    <location>
        <begin position="81"/>
        <end position="114"/>
    </location>
</feature>
<feature type="compositionally biased region" description="Basic and acidic residues" evidence="7">
    <location>
        <begin position="82"/>
        <end position="100"/>
    </location>
</feature>
<dbReference type="PANTHER" id="PTHR45914">
    <property type="entry name" value="TRANSCRIPTION FACTOR HEC3-RELATED"/>
    <property type="match status" value="1"/>
</dbReference>
<keyword evidence="4" id="KW-0238">DNA-binding</keyword>
<dbReference type="Pfam" id="PF00010">
    <property type="entry name" value="HLH"/>
    <property type="match status" value="1"/>
</dbReference>
<keyword evidence="6" id="KW-0539">Nucleus</keyword>
<evidence type="ECO:0000256" key="1">
    <source>
        <dbReference type="ARBA" id="ARBA00004123"/>
    </source>
</evidence>
<proteinExistence type="inferred from homology"/>
<evidence type="ECO:0000256" key="5">
    <source>
        <dbReference type="ARBA" id="ARBA00023163"/>
    </source>
</evidence>
<reference evidence="9" key="1">
    <citation type="submission" date="2020-05" db="EMBL/GenBank/DDBJ databases">
        <title>WGS assembly of Panicum virgatum.</title>
        <authorList>
            <person name="Lovell J.T."/>
            <person name="Jenkins J."/>
            <person name="Shu S."/>
            <person name="Juenger T.E."/>
            <person name="Schmutz J."/>
        </authorList>
    </citation>
    <scope>NUCLEOTIDE SEQUENCE</scope>
    <source>
        <strain evidence="9">AP13</strain>
    </source>
</reference>
<dbReference type="AlphaFoldDB" id="A0A8T0V310"/>
<dbReference type="InterPro" id="IPR036638">
    <property type="entry name" value="HLH_DNA-bd_sf"/>
</dbReference>
<protein>
    <recommendedName>
        <fullName evidence="8">BHLH domain-containing protein</fullName>
    </recommendedName>
</protein>
<evidence type="ECO:0000313" key="9">
    <source>
        <dbReference type="EMBL" id="KAG2629570.1"/>
    </source>
</evidence>
<keyword evidence="5" id="KW-0804">Transcription</keyword>
<dbReference type="GO" id="GO:0003700">
    <property type="term" value="F:DNA-binding transcription factor activity"/>
    <property type="evidence" value="ECO:0007669"/>
    <property type="project" value="InterPro"/>
</dbReference>
<evidence type="ECO:0000256" key="4">
    <source>
        <dbReference type="ARBA" id="ARBA00023125"/>
    </source>
</evidence>
<dbReference type="PROSITE" id="PS50888">
    <property type="entry name" value="BHLH"/>
    <property type="match status" value="1"/>
</dbReference>
<comment type="subcellular location">
    <subcellularLocation>
        <location evidence="1">Nucleus</location>
    </subcellularLocation>
</comment>
<evidence type="ECO:0000256" key="7">
    <source>
        <dbReference type="SAM" id="MobiDB-lite"/>
    </source>
</evidence>
<gene>
    <name evidence="9" type="ORF">PVAP13_3KG464600</name>
</gene>
<name>A0A8T0V310_PANVG</name>
<evidence type="ECO:0000259" key="8">
    <source>
        <dbReference type="PROSITE" id="PS50888"/>
    </source>
</evidence>
<feature type="domain" description="BHLH" evidence="8">
    <location>
        <begin position="116"/>
        <end position="165"/>
    </location>
</feature>
<dbReference type="GO" id="GO:0003677">
    <property type="term" value="F:DNA binding"/>
    <property type="evidence" value="ECO:0007669"/>
    <property type="project" value="UniProtKB-KW"/>
</dbReference>
<keyword evidence="3" id="KW-0805">Transcription regulation</keyword>
<comment type="similarity">
    <text evidence="2">Belongs to the bHLH protein family.</text>
</comment>
<dbReference type="OrthoDB" id="651283at2759"/>
<dbReference type="SMART" id="SM00353">
    <property type="entry name" value="HLH"/>
    <property type="match status" value="1"/>
</dbReference>
<dbReference type="InterPro" id="IPR045843">
    <property type="entry name" value="IND-like"/>
</dbReference>
<accession>A0A8T0V310</accession>
<keyword evidence="10" id="KW-1185">Reference proteome</keyword>
<dbReference type="SUPFAM" id="SSF47459">
    <property type="entry name" value="HLH, helix-loop-helix DNA-binding domain"/>
    <property type="match status" value="1"/>
</dbReference>
<dbReference type="CDD" id="cd11454">
    <property type="entry name" value="bHLH_AtIND_like"/>
    <property type="match status" value="1"/>
</dbReference>
<evidence type="ECO:0000256" key="2">
    <source>
        <dbReference type="ARBA" id="ARBA00005510"/>
    </source>
</evidence>
<dbReference type="FunFam" id="4.10.280.10:FF:000022">
    <property type="entry name" value="Basic helix-loop-helix transcription factor"/>
    <property type="match status" value="1"/>
</dbReference>
<sequence length="213" mass="23714">MEAECTSYWRSVDAISEESEMIEHLQSLLWSSNDVNLVPGLCSSNVPYSLPGGSPFCINDNENSALVRSPPYVDVETLASTHGEKVGSKRKGETHKENHGVKGHAAPLEPGGCKKSKASSQSCYAKMRRERINSRLRILQELIPNGKKVDISTMLDEAVQYVKFLHMQIKGPYFLLDFVDAQLLSSDELWMYSPLAYDSVNMGMHLNSSSVQE</sequence>
<dbReference type="InterPro" id="IPR011598">
    <property type="entry name" value="bHLH_dom"/>
</dbReference>
<dbReference type="EMBL" id="CM029041">
    <property type="protein sequence ID" value="KAG2629570.1"/>
    <property type="molecule type" value="Genomic_DNA"/>
</dbReference>